<keyword evidence="2" id="KW-1185">Reference proteome</keyword>
<organism evidence="1 2">
    <name type="scientific">Flavobacterium akiainvivens</name>
    <dbReference type="NCBI Taxonomy" id="1202724"/>
    <lineage>
        <taxon>Bacteria</taxon>
        <taxon>Pseudomonadati</taxon>
        <taxon>Bacteroidota</taxon>
        <taxon>Flavobacteriia</taxon>
        <taxon>Flavobacteriales</taxon>
        <taxon>Flavobacteriaceae</taxon>
        <taxon>Flavobacterium</taxon>
    </lineage>
</organism>
<reference evidence="1 2" key="1">
    <citation type="submission" date="2015-08" db="EMBL/GenBank/DDBJ databases">
        <title>Whole genome sequence of Flavobacterium akiainvivens IK-1T, from decaying Wikstroemia oahuensis, an endemic Hawaiian shrub.</title>
        <authorList>
            <person name="Wan X."/>
            <person name="Hou S."/>
            <person name="Saito J."/>
            <person name="Donachie S."/>
        </authorList>
    </citation>
    <scope>NUCLEOTIDE SEQUENCE [LARGE SCALE GENOMIC DNA]</scope>
    <source>
        <strain evidence="1 2">IK-1</strain>
    </source>
</reference>
<comment type="caution">
    <text evidence="1">The sequence shown here is derived from an EMBL/GenBank/DDBJ whole genome shotgun (WGS) entry which is preliminary data.</text>
</comment>
<gene>
    <name evidence="1" type="ORF">AM493_00285</name>
</gene>
<evidence type="ECO:0000313" key="1">
    <source>
        <dbReference type="EMBL" id="KOS04650.1"/>
    </source>
</evidence>
<proteinExistence type="predicted"/>
<dbReference type="EMBL" id="LIYD01000005">
    <property type="protein sequence ID" value="KOS04650.1"/>
    <property type="molecule type" value="Genomic_DNA"/>
</dbReference>
<dbReference type="PATRIC" id="fig|1202724.3.peg.50"/>
<sequence length="440" mass="50415">MPQNVSQTCKGGLLKPITMKNVLPLLFTFYQAIAYGQPDSLKLQQPLYFIGPDHLQTVFPKDDGLTYNQFLGETIAGHNLADGWRTDTLNGGFNKGIYDNPYIESNGEYICLKKENKSFVLYKYNNGKKFNGKIVDTLMLDYTPPVIRGILYGNPYYESSTIKVIFQADCTEGLLQGKAIITYLNGKEIIAECYFEDGEIVGKSVSKGLYSNNIYTVSYEKGNGKPLNQKETDKDGHEVIYKNPKDEFTLKSAYLRLSEPNQSDILSIINSSSLKNPLTIALHHIFYANTLKEAKEYQTEHFEIREVVYQDLKIVYHKFKHSTKEDPAAITECYDKNKNIVFILYENVLLDEIKSLNYREYNGFFGQFINFNQYYNDEVYGTFLLAFKFDNKGALTKASKFGYFSRSYVNGSTQGWTYNDFTDKVKLNSKKHPFSISKTD</sequence>
<accession>A0A0M9VGN7</accession>
<dbReference type="Proteomes" id="UP000037755">
    <property type="component" value="Unassembled WGS sequence"/>
</dbReference>
<evidence type="ECO:0000313" key="2">
    <source>
        <dbReference type="Proteomes" id="UP000037755"/>
    </source>
</evidence>
<name>A0A0M9VGN7_9FLAO</name>
<protein>
    <submittedName>
        <fullName evidence="1">Uncharacterized protein</fullName>
    </submittedName>
</protein>
<dbReference type="AlphaFoldDB" id="A0A0M9VGN7"/>
<dbReference type="STRING" id="1202724.AM493_00285"/>